<evidence type="ECO:0000256" key="2">
    <source>
        <dbReference type="ARBA" id="ARBA00008061"/>
    </source>
</evidence>
<dbReference type="NCBIfam" id="NF006968">
    <property type="entry name" value="PRK09441.1-1"/>
    <property type="match status" value="1"/>
</dbReference>
<sequence length="502" mass="57972">MLENGIIMQYFEWELSNDGQLWNQLKKDAAHLKELGVSAVWLPPAYKGTGQEDVGYGVYDLYDLGEFDQKGTVRTKYGTKEEYLAAIEALHELDISVYADVVLNHKAGADETERFYAAEVDPNNRQEKVSDFYEIEGWTKFTFPGRKNKYSDFKWDWEHFTGTDLNKENDKEAIYLIKGINKGWSEDGFVDDEFGNFDYLMYADIDYGNSEVVEEIKKWAQWYIDETGVDGFRLDAIKHIDRRFIKDFVYAIRENDRPDFFVVGEYWKADYDTIQEYLEATEYAVDLFDVPLHFNFHTASVVGGEYDLRDLFNNSLIANAPVQAVTFVDNHDSQPGQALESFVASWFKPMAYAFILLRREGFPCLFYGDYYGINGENPVEPMTEMLDKLLYVRRNHAYGEQKDYFDDAHYVGWTRLGDEEHPFGLAAIIANQDVDGVKEMYVGEQYAGETFADYMGNFDKRVTIDENGCGKFLVRGNSVSVWVKDAVTPEEAFVEDAEESEE</sequence>
<dbReference type="AlphaFoldDB" id="A0A3Q9BKT4"/>
<evidence type="ECO:0000259" key="9">
    <source>
        <dbReference type="SMART" id="SM00642"/>
    </source>
</evidence>
<keyword evidence="3 8" id="KW-0479">Metal-binding</keyword>
<feature type="binding site" evidence="8">
    <location>
        <position position="206"/>
    </location>
    <ligand>
        <name>Ca(2+)</name>
        <dbReference type="ChEBI" id="CHEBI:29108"/>
        <label>2</label>
    </ligand>
</feature>
<evidence type="ECO:0000256" key="6">
    <source>
        <dbReference type="ARBA" id="ARBA00023295"/>
    </source>
</evidence>
<feature type="binding site" evidence="8">
    <location>
        <position position="204"/>
    </location>
    <ligand>
        <name>Ca(2+)</name>
        <dbReference type="ChEBI" id="CHEBI:29108"/>
        <label>1</label>
    </ligand>
</feature>
<evidence type="ECO:0000256" key="1">
    <source>
        <dbReference type="ARBA" id="ARBA00001913"/>
    </source>
</evidence>
<dbReference type="InterPro" id="IPR013776">
    <property type="entry name" value="A-amylase_thermo"/>
</dbReference>
<dbReference type="Gene3D" id="3.20.20.80">
    <property type="entry name" value="Glycosidases"/>
    <property type="match status" value="1"/>
</dbReference>
<dbReference type="InterPro" id="IPR015237">
    <property type="entry name" value="Alpha-amylase_C_pro"/>
</dbReference>
<feature type="active site" description="Proton donor" evidence="7">
    <location>
        <position position="265"/>
    </location>
</feature>
<dbReference type="NCBIfam" id="NF006969">
    <property type="entry name" value="PRK09441.1-2"/>
    <property type="match status" value="1"/>
</dbReference>
<keyword evidence="5" id="KW-0119">Carbohydrate metabolism</keyword>
<dbReference type="SUPFAM" id="SSF51011">
    <property type="entry name" value="Glycosyl hydrolase domain"/>
    <property type="match status" value="1"/>
</dbReference>
<dbReference type="InterPro" id="IPR017853">
    <property type="entry name" value="GH"/>
</dbReference>
<gene>
    <name evidence="10" type="ORF">EJN90_05720</name>
</gene>
<evidence type="ECO:0000256" key="4">
    <source>
        <dbReference type="ARBA" id="ARBA00022801"/>
    </source>
</evidence>
<comment type="cofactor">
    <cofactor evidence="1">
        <name>Ca(2+)</name>
        <dbReference type="ChEBI" id="CHEBI:29108"/>
    </cofactor>
</comment>
<feature type="binding site" evidence="8">
    <location>
        <position position="304"/>
    </location>
    <ligand>
        <name>Ca(2+)</name>
        <dbReference type="ChEBI" id="CHEBI:29108"/>
        <label>3</label>
    </ligand>
</feature>
<evidence type="ECO:0000256" key="5">
    <source>
        <dbReference type="ARBA" id="ARBA00023277"/>
    </source>
</evidence>
<feature type="binding site" evidence="8">
    <location>
        <position position="198"/>
    </location>
    <ligand>
        <name>Ca(2+)</name>
        <dbReference type="ChEBI" id="CHEBI:29108"/>
        <label>1</label>
    </ligand>
</feature>
<feature type="binding site" evidence="8">
    <location>
        <position position="239"/>
    </location>
    <ligand>
        <name>Ca(2+)</name>
        <dbReference type="ChEBI" id="CHEBI:29108"/>
        <label>1</label>
    </ligand>
</feature>
<protein>
    <submittedName>
        <fullName evidence="10">Alpha-amylase</fullName>
        <ecNumber evidence="10">3.2.1.1</ecNumber>
    </submittedName>
</protein>
<evidence type="ECO:0000256" key="7">
    <source>
        <dbReference type="PIRSR" id="PIRSR001021-1"/>
    </source>
</evidence>
<dbReference type="GO" id="GO:0004556">
    <property type="term" value="F:alpha-amylase activity"/>
    <property type="evidence" value="ECO:0007669"/>
    <property type="project" value="UniProtKB-EC"/>
</dbReference>
<dbReference type="OrthoDB" id="9805159at2"/>
<keyword evidence="11" id="KW-1185">Reference proteome</keyword>
<keyword evidence="6 10" id="KW-0326">Glycosidase</keyword>
<dbReference type="Gene3D" id="2.40.30.140">
    <property type="match status" value="1"/>
</dbReference>
<evidence type="ECO:0000313" key="11">
    <source>
        <dbReference type="Proteomes" id="UP000273326"/>
    </source>
</evidence>
<dbReference type="GO" id="GO:0005975">
    <property type="term" value="P:carbohydrate metabolic process"/>
    <property type="evidence" value="ECO:0007669"/>
    <property type="project" value="InterPro"/>
</dbReference>
<evidence type="ECO:0000256" key="3">
    <source>
        <dbReference type="ARBA" id="ARBA00022723"/>
    </source>
</evidence>
<feature type="binding site" evidence="8">
    <location>
        <position position="104"/>
    </location>
    <ligand>
        <name>Ca(2+)</name>
        <dbReference type="ChEBI" id="CHEBI:29108"/>
        <label>1</label>
    </ligand>
</feature>
<dbReference type="SMART" id="SM00642">
    <property type="entry name" value="Aamy"/>
    <property type="match status" value="1"/>
</dbReference>
<accession>A0A3Q9BKT4</accession>
<dbReference type="Proteomes" id="UP000273326">
    <property type="component" value="Chromosome"/>
</dbReference>
<feature type="active site" description="Nucleophile" evidence="7">
    <location>
        <position position="235"/>
    </location>
</feature>
<dbReference type="PANTHER" id="PTHR43447">
    <property type="entry name" value="ALPHA-AMYLASE"/>
    <property type="match status" value="1"/>
</dbReference>
<dbReference type="EMBL" id="CP034465">
    <property type="protein sequence ID" value="AZP04204.1"/>
    <property type="molecule type" value="Genomic_DNA"/>
</dbReference>
<dbReference type="GO" id="GO:0005509">
    <property type="term" value="F:calcium ion binding"/>
    <property type="evidence" value="ECO:0007669"/>
    <property type="project" value="InterPro"/>
</dbReference>
<comment type="similarity">
    <text evidence="2">Belongs to the glycosyl hydrolase 13 family.</text>
</comment>
<dbReference type="InterPro" id="IPR013780">
    <property type="entry name" value="Glyco_hydro_b"/>
</dbReference>
<feature type="domain" description="Glycosyl hydrolase family 13 catalytic" evidence="9">
    <location>
        <begin position="5"/>
        <end position="393"/>
    </location>
</feature>
<proteinExistence type="inferred from homology"/>
<keyword evidence="8" id="KW-0106">Calcium</keyword>
<keyword evidence="4 10" id="KW-0378">Hydrolase</keyword>
<organism evidence="10 11">
    <name type="scientific">Jeotgalibaca ciconiae</name>
    <dbReference type="NCBI Taxonomy" id="2496265"/>
    <lineage>
        <taxon>Bacteria</taxon>
        <taxon>Bacillati</taxon>
        <taxon>Bacillota</taxon>
        <taxon>Bacilli</taxon>
        <taxon>Lactobacillales</taxon>
        <taxon>Carnobacteriaceae</taxon>
        <taxon>Jeotgalibaca</taxon>
    </lineage>
</organism>
<dbReference type="Gene3D" id="2.60.40.1180">
    <property type="entry name" value="Golgi alpha-mannosidase II"/>
    <property type="match status" value="1"/>
</dbReference>
<dbReference type="InterPro" id="IPR006047">
    <property type="entry name" value="GH13_cat_dom"/>
</dbReference>
<dbReference type="RefSeq" id="WP_126109394.1">
    <property type="nucleotide sequence ID" value="NZ_CP034465.1"/>
</dbReference>
<dbReference type="EC" id="3.2.1.1" evidence="10"/>
<dbReference type="KEGG" id="jeh:EJN90_05720"/>
<dbReference type="PIRSF" id="PIRSF001021">
    <property type="entry name" value="Alph-amls_thrmst"/>
    <property type="match status" value="1"/>
</dbReference>
<dbReference type="CDD" id="cd11318">
    <property type="entry name" value="AmyAc_bac_fung_AmyA"/>
    <property type="match status" value="1"/>
</dbReference>
<evidence type="ECO:0000313" key="10">
    <source>
        <dbReference type="EMBL" id="AZP04204.1"/>
    </source>
</evidence>
<evidence type="ECO:0000256" key="8">
    <source>
        <dbReference type="PIRSR" id="PIRSR001021-2"/>
    </source>
</evidence>
<dbReference type="Pfam" id="PF09154">
    <property type="entry name" value="Alpha-amy_C_pro"/>
    <property type="match status" value="1"/>
</dbReference>
<reference evidence="11" key="1">
    <citation type="submission" date="2018-12" db="EMBL/GenBank/DDBJ databases">
        <title>Complete genome sequencing of Jeotgalibaca sp. H21T32.</title>
        <authorList>
            <person name="Bae J.-W."/>
            <person name="Lee S.-Y."/>
        </authorList>
    </citation>
    <scope>NUCLEOTIDE SEQUENCE [LARGE SCALE GENOMIC DNA]</scope>
    <source>
        <strain evidence="11">H21T32</strain>
    </source>
</reference>
<name>A0A3Q9BKT4_9LACT</name>
<dbReference type="SUPFAM" id="SSF51445">
    <property type="entry name" value="(Trans)glycosidases"/>
    <property type="match status" value="1"/>
</dbReference>
<dbReference type="Pfam" id="PF00128">
    <property type="entry name" value="Alpha-amylase"/>
    <property type="match status" value="1"/>
</dbReference>